<evidence type="ECO:0000313" key="4">
    <source>
        <dbReference type="Proteomes" id="UP001250214"/>
    </source>
</evidence>
<accession>A0ABU2HBE7</accession>
<proteinExistence type="predicted"/>
<dbReference type="InterPro" id="IPR036291">
    <property type="entry name" value="NAD(P)-bd_dom_sf"/>
</dbReference>
<feature type="domain" description="NAD-dependent epimerase/dehydratase" evidence="2">
    <location>
        <begin position="5"/>
        <end position="138"/>
    </location>
</feature>
<organism evidence="3 4">
    <name type="scientific">Lipingzhangella rawalii</name>
    <dbReference type="NCBI Taxonomy" id="2055835"/>
    <lineage>
        <taxon>Bacteria</taxon>
        <taxon>Bacillati</taxon>
        <taxon>Actinomycetota</taxon>
        <taxon>Actinomycetes</taxon>
        <taxon>Streptosporangiales</taxon>
        <taxon>Nocardiopsidaceae</taxon>
        <taxon>Lipingzhangella</taxon>
    </lineage>
</organism>
<reference evidence="4" key="1">
    <citation type="submission" date="2023-07" db="EMBL/GenBank/DDBJ databases">
        <title>Novel species in the genus Lipingzhangella isolated from Sambhar Salt Lake.</title>
        <authorList>
            <person name="Jiya N."/>
            <person name="Kajale S."/>
            <person name="Sharma A."/>
        </authorList>
    </citation>
    <scope>NUCLEOTIDE SEQUENCE [LARGE SCALE GENOMIC DNA]</scope>
    <source>
        <strain evidence="4">LS1_29</strain>
    </source>
</reference>
<gene>
    <name evidence="3" type="ORF">RIF23_16575</name>
</gene>
<evidence type="ECO:0000259" key="2">
    <source>
        <dbReference type="Pfam" id="PF01370"/>
    </source>
</evidence>
<dbReference type="SUPFAM" id="SSF51735">
    <property type="entry name" value="NAD(P)-binding Rossmann-fold domains"/>
    <property type="match status" value="1"/>
</dbReference>
<dbReference type="Proteomes" id="UP001250214">
    <property type="component" value="Unassembled WGS sequence"/>
</dbReference>
<dbReference type="Pfam" id="PF01370">
    <property type="entry name" value="Epimerase"/>
    <property type="match status" value="1"/>
</dbReference>
<feature type="region of interest" description="Disordered" evidence="1">
    <location>
        <begin position="141"/>
        <end position="167"/>
    </location>
</feature>
<dbReference type="Gene3D" id="3.40.50.720">
    <property type="entry name" value="NAD(P)-binding Rossmann-like Domain"/>
    <property type="match status" value="1"/>
</dbReference>
<evidence type="ECO:0000313" key="3">
    <source>
        <dbReference type="EMBL" id="MDS1271909.1"/>
    </source>
</evidence>
<dbReference type="EMBL" id="JAVLVT010000008">
    <property type="protein sequence ID" value="MDS1271909.1"/>
    <property type="molecule type" value="Genomic_DNA"/>
</dbReference>
<protein>
    <submittedName>
        <fullName evidence="3">NAD-dependent epimerase/dehydratase family protein</fullName>
    </submittedName>
</protein>
<dbReference type="RefSeq" id="WP_310913465.1">
    <property type="nucleotide sequence ID" value="NZ_JAVLVT010000008.1"/>
</dbReference>
<sequence>MSRVVLVTGVSRHLGARIANALQADRRVRRVIGVDVNGEPDAPGTPQVSGAAPRQPLDVDSVEYVDLHDGTISSVVRDIEPDTVLDLGLTVPATPAGRSRGAGPARLGTMQLLAACQQAPSVHRLVVGTASAAGVLAVAAPHGSRTRGPDRPGGDMVEDPGDERGGVAGHVAGLVRRRPDIDVATVRLANVIGPSTESPLTRYLGMPVVPTVRGYDPRMQFLHEDDMVEAMCRMTLSSCTGCFDAAAPGTVPLSLCLRWAGRSQRPLRERRLRLPTPLRRLGGRRGSHSYSPEQVRRLCPGGVLNESDLERALGWRPRYTSVEAFASFVSTQAEQRPEPRSTH</sequence>
<comment type="caution">
    <text evidence="3">The sequence shown here is derived from an EMBL/GenBank/DDBJ whole genome shotgun (WGS) entry which is preliminary data.</text>
</comment>
<dbReference type="InterPro" id="IPR001509">
    <property type="entry name" value="Epimerase_deHydtase"/>
</dbReference>
<evidence type="ECO:0000256" key="1">
    <source>
        <dbReference type="SAM" id="MobiDB-lite"/>
    </source>
</evidence>
<name>A0ABU2HBE7_9ACTN</name>
<keyword evidence="4" id="KW-1185">Reference proteome</keyword>